<evidence type="ECO:0000256" key="1">
    <source>
        <dbReference type="SAM" id="MobiDB-lite"/>
    </source>
</evidence>
<dbReference type="GeneID" id="85324764"/>
<dbReference type="Proteomes" id="UP001172101">
    <property type="component" value="Unassembled WGS sequence"/>
</dbReference>
<comment type="caution">
    <text evidence="2">The sequence shown here is derived from an EMBL/GenBank/DDBJ whole genome shotgun (WGS) entry which is preliminary data.</text>
</comment>
<feature type="compositionally biased region" description="Gly residues" evidence="1">
    <location>
        <begin position="61"/>
        <end position="83"/>
    </location>
</feature>
<evidence type="ECO:0000313" key="3">
    <source>
        <dbReference type="Proteomes" id="UP001172101"/>
    </source>
</evidence>
<organism evidence="2 3">
    <name type="scientific">Lasiosphaeria miniovina</name>
    <dbReference type="NCBI Taxonomy" id="1954250"/>
    <lineage>
        <taxon>Eukaryota</taxon>
        <taxon>Fungi</taxon>
        <taxon>Dikarya</taxon>
        <taxon>Ascomycota</taxon>
        <taxon>Pezizomycotina</taxon>
        <taxon>Sordariomycetes</taxon>
        <taxon>Sordariomycetidae</taxon>
        <taxon>Sordariales</taxon>
        <taxon>Lasiosphaeriaceae</taxon>
        <taxon>Lasiosphaeria</taxon>
    </lineage>
</organism>
<sequence>MATRAAQATSMSPTDLAANKAVVIINHPTDPADEDDENTKAKDDAVTVADMPAVDLPAPAEGGGARGGGDNGNGTTVNGGGDAGDNPDKHWVFRNPGAAACLAVAAGSVAVVAAPAIVTAPLLVTAGFGPGGIIGGSIAAAAQAALGNVATGSFFACLTSAGMGGYGAAAVAGVTQGVAAVTAAGAGAAAVKLSKQTAQDDGDSPAAGASPAVAAEEGGISTTTRISAAAGASVVAALQASKRAEA</sequence>
<dbReference type="RefSeq" id="XP_060297533.1">
    <property type="nucleotide sequence ID" value="XM_060441494.1"/>
</dbReference>
<reference evidence="2" key="1">
    <citation type="submission" date="2023-06" db="EMBL/GenBank/DDBJ databases">
        <title>Genome-scale phylogeny and comparative genomics of the fungal order Sordariales.</title>
        <authorList>
            <consortium name="Lawrence Berkeley National Laboratory"/>
            <person name="Hensen N."/>
            <person name="Bonometti L."/>
            <person name="Westerberg I."/>
            <person name="Brannstrom I.O."/>
            <person name="Guillou S."/>
            <person name="Cros-Aarteil S."/>
            <person name="Calhoun S."/>
            <person name="Haridas S."/>
            <person name="Kuo A."/>
            <person name="Mondo S."/>
            <person name="Pangilinan J."/>
            <person name="Riley R."/>
            <person name="LaButti K."/>
            <person name="Andreopoulos B."/>
            <person name="Lipzen A."/>
            <person name="Chen C."/>
            <person name="Yanf M."/>
            <person name="Daum C."/>
            <person name="Ng V."/>
            <person name="Clum A."/>
            <person name="Steindorff A."/>
            <person name="Ohm R."/>
            <person name="Martin F."/>
            <person name="Silar P."/>
            <person name="Natvig D."/>
            <person name="Lalanne C."/>
            <person name="Gautier V."/>
            <person name="Ament-velasquez S.L."/>
            <person name="Kruys A."/>
            <person name="Hutchinson M.I."/>
            <person name="Powell A.J."/>
            <person name="Barry K."/>
            <person name="Miller A.N."/>
            <person name="Grigoriev I.V."/>
            <person name="Debuchy R."/>
            <person name="Gladieux P."/>
            <person name="Thoren M.H."/>
            <person name="Johannesson H."/>
        </authorList>
    </citation>
    <scope>NUCLEOTIDE SEQUENCE</scope>
    <source>
        <strain evidence="2">SMH2392-1A</strain>
    </source>
</reference>
<evidence type="ECO:0000313" key="2">
    <source>
        <dbReference type="EMBL" id="KAK0721609.1"/>
    </source>
</evidence>
<dbReference type="EMBL" id="JAUIRO010000003">
    <property type="protein sequence ID" value="KAK0721609.1"/>
    <property type="molecule type" value="Genomic_DNA"/>
</dbReference>
<dbReference type="AlphaFoldDB" id="A0AA40DYW9"/>
<feature type="region of interest" description="Disordered" evidence="1">
    <location>
        <begin position="23"/>
        <end position="86"/>
    </location>
</feature>
<name>A0AA40DYW9_9PEZI</name>
<keyword evidence="3" id="KW-1185">Reference proteome</keyword>
<protein>
    <submittedName>
        <fullName evidence="2">Uncharacterized protein</fullName>
    </submittedName>
</protein>
<accession>A0AA40DYW9</accession>
<dbReference type="Gene3D" id="6.10.110.10">
    <property type="match status" value="1"/>
</dbReference>
<dbReference type="InterPro" id="IPR038213">
    <property type="entry name" value="IFI6/IFI27-like_sf"/>
</dbReference>
<gene>
    <name evidence="2" type="ORF">B0T26DRAFT_699818</name>
</gene>
<proteinExistence type="predicted"/>